<dbReference type="Gene3D" id="1.10.510.10">
    <property type="entry name" value="Transferase(Phosphotransferase) domain 1"/>
    <property type="match status" value="1"/>
</dbReference>
<evidence type="ECO:0000259" key="2">
    <source>
        <dbReference type="PROSITE" id="PS50011"/>
    </source>
</evidence>
<dbReference type="PROSITE" id="PS50011">
    <property type="entry name" value="PROTEIN_KINASE_DOM"/>
    <property type="match status" value="1"/>
</dbReference>
<sequence length="671" mass="75613">MAMWMMKGWSFKGTQSSDVVPEADGEAREDFIWELCELGEEEESHGIDTTHKLLLAIAEARDSCLRVQTRLMNEKSEFKINGEQADYLKQRLLWGLPNLPLLDPHSNVISLVKEQAVASISCRSASWRAECNQALLFCATTLRELSRIMRIGEALIVDCVGSSKDWSQLVVLESILASRSDLVATTLKEPLWSPFYLVLQEFHIAHTRLEKAIGELEESCGFNFNCIPPEVAKKARDHRFNEDKRYCWWNAVKDTENLLKECTQLAKGNNKKSTKSRCANYMLNKLKFRGVQPPVLRGGGGASNPNPNQGASNPNHRRISEFLRIDNEDLVGSGDPIAQGAFGYVTERKWFKIRVAVKTMHLELLQDNKFYEEVALLARVEHPHVVRLVGYCGFKVCNSSGGGGGGGGGGKTKRTEEAKNKVVMEKMEKDLRMLMDEILENKEHAHPEELQHHVPFPPPVALDIILQLAEALKFLRIQRVMHRDIKSKNILVNSSHLQQSVAFSTDRVVPSLLGGIDHASSKQLQYYHIKLTDLGLARYKLPENSLCSSKMQGSTNWRAPEVFKENPDKYKWAADIYSFAMTSYEIVSGKLPFGDGPTVTYDRLCDGERPCLPVNCQPELANLIQRCWATNSLERPDIYEVCDELQSCKEALLRRQLLWRNASASCSATTG</sequence>
<dbReference type="Gene3D" id="3.30.200.20">
    <property type="entry name" value="Phosphorylase Kinase, domain 1"/>
    <property type="match status" value="1"/>
</dbReference>
<accession>A0ABP1B0R2</accession>
<keyword evidence="4" id="KW-1185">Reference proteome</keyword>
<dbReference type="PROSITE" id="PS00108">
    <property type="entry name" value="PROTEIN_KINASE_ST"/>
    <property type="match status" value="1"/>
</dbReference>
<feature type="compositionally biased region" description="Polar residues" evidence="1">
    <location>
        <begin position="303"/>
        <end position="314"/>
    </location>
</feature>
<dbReference type="SUPFAM" id="SSF56112">
    <property type="entry name" value="Protein kinase-like (PK-like)"/>
    <property type="match status" value="1"/>
</dbReference>
<dbReference type="SMART" id="SM00220">
    <property type="entry name" value="S_TKc"/>
    <property type="match status" value="1"/>
</dbReference>
<evidence type="ECO:0000313" key="3">
    <source>
        <dbReference type="EMBL" id="CAK9868095.1"/>
    </source>
</evidence>
<evidence type="ECO:0000256" key="1">
    <source>
        <dbReference type="SAM" id="MobiDB-lite"/>
    </source>
</evidence>
<dbReference type="Pfam" id="PF00069">
    <property type="entry name" value="Pkinase"/>
    <property type="match status" value="1"/>
</dbReference>
<dbReference type="InterPro" id="IPR008271">
    <property type="entry name" value="Ser/Thr_kinase_AS"/>
</dbReference>
<name>A0ABP1B0R2_9BRYO</name>
<dbReference type="EMBL" id="OZ023719">
    <property type="protein sequence ID" value="CAK9868095.1"/>
    <property type="molecule type" value="Genomic_DNA"/>
</dbReference>
<dbReference type="InterPro" id="IPR011009">
    <property type="entry name" value="Kinase-like_dom_sf"/>
</dbReference>
<feature type="domain" description="Protein kinase" evidence="2">
    <location>
        <begin position="331"/>
        <end position="653"/>
    </location>
</feature>
<proteinExistence type="predicted"/>
<gene>
    <name evidence="3" type="ORF">CSSPJE1EN2_LOCUS11090</name>
</gene>
<dbReference type="PANTHER" id="PTHR44329">
    <property type="entry name" value="SERINE/THREONINE-PROTEIN KINASE TNNI3K-RELATED"/>
    <property type="match status" value="1"/>
</dbReference>
<organism evidence="3 4">
    <name type="scientific">Sphagnum jensenii</name>
    <dbReference type="NCBI Taxonomy" id="128206"/>
    <lineage>
        <taxon>Eukaryota</taxon>
        <taxon>Viridiplantae</taxon>
        <taxon>Streptophyta</taxon>
        <taxon>Embryophyta</taxon>
        <taxon>Bryophyta</taxon>
        <taxon>Sphagnophytina</taxon>
        <taxon>Sphagnopsida</taxon>
        <taxon>Sphagnales</taxon>
        <taxon>Sphagnaceae</taxon>
        <taxon>Sphagnum</taxon>
    </lineage>
</organism>
<dbReference type="InterPro" id="IPR051681">
    <property type="entry name" value="Ser/Thr_Kinases-Pseudokinases"/>
</dbReference>
<protein>
    <recommendedName>
        <fullName evidence="2">Protein kinase domain-containing protein</fullName>
    </recommendedName>
</protein>
<dbReference type="Proteomes" id="UP001497522">
    <property type="component" value="Chromosome 18"/>
</dbReference>
<reference evidence="3" key="1">
    <citation type="submission" date="2024-03" db="EMBL/GenBank/DDBJ databases">
        <authorList>
            <consortium name="ELIXIR-Norway"/>
            <consortium name="Elixir Norway"/>
        </authorList>
    </citation>
    <scope>NUCLEOTIDE SEQUENCE</scope>
</reference>
<dbReference type="InterPro" id="IPR000719">
    <property type="entry name" value="Prot_kinase_dom"/>
</dbReference>
<dbReference type="PANTHER" id="PTHR44329:SF260">
    <property type="entry name" value="PROTEIN KINASE DOMAIN-CONTAINING PROTEIN"/>
    <property type="match status" value="1"/>
</dbReference>
<evidence type="ECO:0000313" key="4">
    <source>
        <dbReference type="Proteomes" id="UP001497522"/>
    </source>
</evidence>
<feature type="region of interest" description="Disordered" evidence="1">
    <location>
        <begin position="296"/>
        <end position="315"/>
    </location>
</feature>